<proteinExistence type="predicted"/>
<feature type="domain" description="N-acetyltransferase" evidence="1">
    <location>
        <begin position="9"/>
        <end position="170"/>
    </location>
</feature>
<dbReference type="Pfam" id="PF13302">
    <property type="entry name" value="Acetyltransf_3"/>
    <property type="match status" value="1"/>
</dbReference>
<dbReference type="PANTHER" id="PTHR43415:SF3">
    <property type="entry name" value="GNAT-FAMILY ACETYLTRANSFERASE"/>
    <property type="match status" value="1"/>
</dbReference>
<reference evidence="2 3" key="1">
    <citation type="submission" date="2019-02" db="EMBL/GenBank/DDBJ databases">
        <title>Genomic Encyclopedia of Type Strains, Phase IV (KMG-IV): sequencing the most valuable type-strain genomes for metagenomic binning, comparative biology and taxonomic classification.</title>
        <authorList>
            <person name="Goeker M."/>
        </authorList>
    </citation>
    <scope>NUCLEOTIDE SEQUENCE [LARGE SCALE GENOMIC DNA]</scope>
    <source>
        <strain evidence="2 3">DSM 17196</strain>
    </source>
</reference>
<dbReference type="Proteomes" id="UP000292262">
    <property type="component" value="Unassembled WGS sequence"/>
</dbReference>
<dbReference type="AlphaFoldDB" id="A0A4Q7NYU1"/>
<keyword evidence="2" id="KW-0808">Transferase</keyword>
<dbReference type="InterPro" id="IPR000182">
    <property type="entry name" value="GNAT_dom"/>
</dbReference>
<sequence>MVSLKGKTVYLRALEYEDLDFLYKVENNESIWEISSTLTPYSKFILKQYLEQSHRDIYEVKQLRLAICSQKDELIGFVDFYDFDPSHQRVGVGVLIADEKNRAKGYGAEVLKMVTTYCFNHLGLHQIYATITEDNVASIRLFENQGFVKTGVKKDWIKSGKAFKNELLYQLINVH</sequence>
<dbReference type="EMBL" id="SGXE01000003">
    <property type="protein sequence ID" value="RZS92631.1"/>
    <property type="molecule type" value="Genomic_DNA"/>
</dbReference>
<protein>
    <submittedName>
        <fullName evidence="2">Diamine N-acetyltransferase</fullName>
    </submittedName>
</protein>
<evidence type="ECO:0000313" key="2">
    <source>
        <dbReference type="EMBL" id="RZS92631.1"/>
    </source>
</evidence>
<gene>
    <name evidence="2" type="ORF">EV197_2769</name>
</gene>
<organism evidence="2 3">
    <name type="scientific">Aquimarina brevivitae</name>
    <dbReference type="NCBI Taxonomy" id="323412"/>
    <lineage>
        <taxon>Bacteria</taxon>
        <taxon>Pseudomonadati</taxon>
        <taxon>Bacteroidota</taxon>
        <taxon>Flavobacteriia</taxon>
        <taxon>Flavobacteriales</taxon>
        <taxon>Flavobacteriaceae</taxon>
        <taxon>Aquimarina</taxon>
    </lineage>
</organism>
<dbReference type="InterPro" id="IPR016181">
    <property type="entry name" value="Acyl_CoA_acyltransferase"/>
</dbReference>
<dbReference type="PANTHER" id="PTHR43415">
    <property type="entry name" value="SPERMIDINE N(1)-ACETYLTRANSFERASE"/>
    <property type="match status" value="1"/>
</dbReference>
<evidence type="ECO:0000259" key="1">
    <source>
        <dbReference type="PROSITE" id="PS51186"/>
    </source>
</evidence>
<dbReference type="Gene3D" id="3.40.630.30">
    <property type="match status" value="1"/>
</dbReference>
<name>A0A4Q7NYU1_9FLAO</name>
<evidence type="ECO:0000313" key="3">
    <source>
        <dbReference type="Proteomes" id="UP000292262"/>
    </source>
</evidence>
<dbReference type="OrthoDB" id="893030at2"/>
<keyword evidence="3" id="KW-1185">Reference proteome</keyword>
<dbReference type="RefSeq" id="WP_130287303.1">
    <property type="nucleotide sequence ID" value="NZ_SGXE01000003.1"/>
</dbReference>
<comment type="caution">
    <text evidence="2">The sequence shown here is derived from an EMBL/GenBank/DDBJ whole genome shotgun (WGS) entry which is preliminary data.</text>
</comment>
<dbReference type="SUPFAM" id="SSF55729">
    <property type="entry name" value="Acyl-CoA N-acyltransferases (Nat)"/>
    <property type="match status" value="1"/>
</dbReference>
<dbReference type="GO" id="GO:0016747">
    <property type="term" value="F:acyltransferase activity, transferring groups other than amino-acyl groups"/>
    <property type="evidence" value="ECO:0007669"/>
    <property type="project" value="InterPro"/>
</dbReference>
<dbReference type="PROSITE" id="PS51186">
    <property type="entry name" value="GNAT"/>
    <property type="match status" value="1"/>
</dbReference>
<accession>A0A4Q7NYU1</accession>